<feature type="compositionally biased region" description="Pro residues" evidence="2">
    <location>
        <begin position="1357"/>
        <end position="1370"/>
    </location>
</feature>
<proteinExistence type="predicted"/>
<feature type="compositionally biased region" description="Low complexity" evidence="2">
    <location>
        <begin position="1371"/>
        <end position="1380"/>
    </location>
</feature>
<evidence type="ECO:0000256" key="1">
    <source>
        <dbReference type="ARBA" id="ARBA00022737"/>
    </source>
</evidence>
<feature type="region of interest" description="Disordered" evidence="2">
    <location>
        <begin position="1332"/>
        <end position="1380"/>
    </location>
</feature>
<sequence>MAKKVISMLLCVLLVLGTFGVPAFAQDGDTAQSALVLEGVDFLNADGSVARTVQTGQDITVKAAIHNTAASGAEDAIVWAGVYRDGVLQDSSRVAAQSVAAGALWDAELVLTDLVAGDSVTVYFWTGTDTIVTFAAPAYFPSNDTEIMKLFIDGERVAVSGDEVSYEAAPAAQPEATFIMRDSATKVVQVTPAAEIPGDAVYRLTSSDGTTRDFTVHYSLLDEYVVRASGIQVNGEAVEDFNANRKIHIAQVPYDTTSATVSVTPANADATVSYEPSATVNPHTTPKVTVTLTSADGLSKNEYIVYVRAVSLTPSSQRDALVENTGANEIRLASYLVGDTEDGTQGAYINTDMRTAGSTYRFGPVGATFANLTHVINPYKDADGYWRNDDTYKGAGGWMYRNRYVYFTLQAAQGGTLYVALTGESTRNYAERNWELLPVDTTLPEGYTNWYDVPIDHAVTQSNPNLLVKNIEESRTGKQYTHIYTYNFSAGAPVPIYTQGISGNYDAAKIMIRFDDPEDAAESNNTNLMSLGYQLDGADEVTPLEILDSQTVRVPATAAAVELAYETEDPNASGAQSPAGAVALGDEAVTLTLTVTAEDGTTKNYTVTFEKEKPVAEPEATAILVNGTELENFVAERRVYEAQVDYGTTEATVELRVPEGVNVSYSPSATINPMETTTVTATLSAADGGQSVYTINVRAITITPGSTRDAFLTNTGTNKLKLATYQMGETWTDSSYVSPYVQEDGVWTADPDTSHVTLVTDTFGGYFNGDLQTGNNIRRIGLVGSAFEGLTHVLTPYKDCDGQWKNNATYKDAGGWMYRNRYVYFTFQAAKPGRVYAALVGAPGRAENFNGWTAVDATAQLPEGYAIWSAVPEDNAVVAENPYLLIRENYQEGTLTTAQQYTHIYYRDFDAGESVSVYTAGQNNSYNSMKVMFDWDVQPAAESNNTNLTSLGYQLDGADEVTPLEIMDSQTVRVPATAAAVELAYETEAFALANTAIAAENTLTTDAYKAGDDTVPVSGITAAETVVDIVVLSGERDAAELLAYLRTNEAIPAWLGGAGGTWSDADGTFSREIKLRPTVPSGLCTVLSSDGGTTTFQYIQGTETISVLKAIINAANNNDADAMVEALAGLDKLDGGNVALFNQLSAAGKAKAGTTLVGTQALKRDTDSVTLDDMGEIVAVVNSALVLPAFNDGVADSVDLYETDICPPETLETDLLARAMDDYKTGLTDAGKKAVLAGISGKAYDSMDALREGFIEQVILQLVSSPKNGAADIAQAVTDYTGITNLELSTYNNLPDAYKNSVLTQLNSAKPDTIEKLASTFASLVATAYTQSQSGTLRPGNSSGGPSYGGGFTVPAGPTPAPSTPTPPVDSAPSTNDYSDANDAAWATAAMQEMLDREIWVGYEDKTLRPNNNVSREEAYKMLVAAFVGVDAGARTDFTDVTDPGAWFYPYIATAQQRGLTVGMGDGTFGIGQEITRQDLAVMFYNYLVAQNKVGAASSDVFTDDAQVADYAKEAVYVLRGMGVLSGYDDGSFQPEGRATRAEMAQMMYNLFSVIE</sequence>
<keyword evidence="1" id="KW-0677">Repeat</keyword>
<evidence type="ECO:0000313" key="6">
    <source>
        <dbReference type="Proteomes" id="UP000886743"/>
    </source>
</evidence>
<dbReference type="EMBL" id="DVOF01000099">
    <property type="protein sequence ID" value="HIV02598.1"/>
    <property type="molecule type" value="Genomic_DNA"/>
</dbReference>
<dbReference type="InterPro" id="IPR051465">
    <property type="entry name" value="Cell_Envelope_Struct_Comp"/>
</dbReference>
<reference evidence="5" key="1">
    <citation type="submission" date="2020-10" db="EMBL/GenBank/DDBJ databases">
        <authorList>
            <person name="Gilroy R."/>
        </authorList>
    </citation>
    <scope>NUCLEOTIDE SEQUENCE</scope>
    <source>
        <strain evidence="5">4920</strain>
    </source>
</reference>
<evidence type="ECO:0000256" key="3">
    <source>
        <dbReference type="SAM" id="SignalP"/>
    </source>
</evidence>
<comment type="caution">
    <text evidence="5">The sequence shown here is derived from an EMBL/GenBank/DDBJ whole genome shotgun (WGS) entry which is preliminary data.</text>
</comment>
<dbReference type="InterPro" id="IPR001119">
    <property type="entry name" value="SLH_dom"/>
</dbReference>
<dbReference type="Pfam" id="PF00395">
    <property type="entry name" value="SLH"/>
    <property type="match status" value="3"/>
</dbReference>
<reference evidence="5" key="2">
    <citation type="journal article" date="2021" name="PeerJ">
        <title>Extensive microbial diversity within the chicken gut microbiome revealed by metagenomics and culture.</title>
        <authorList>
            <person name="Gilroy R."/>
            <person name="Ravi A."/>
            <person name="Getino M."/>
            <person name="Pursley I."/>
            <person name="Horton D.L."/>
            <person name="Alikhan N.F."/>
            <person name="Baker D."/>
            <person name="Gharbi K."/>
            <person name="Hall N."/>
            <person name="Watson M."/>
            <person name="Adriaenssens E.M."/>
            <person name="Foster-Nyarko E."/>
            <person name="Jarju S."/>
            <person name="Secka A."/>
            <person name="Antonio M."/>
            <person name="Oren A."/>
            <person name="Chaudhuri R.R."/>
            <person name="La Ragione R."/>
            <person name="Hildebrand F."/>
            <person name="Pallen M.J."/>
        </authorList>
    </citation>
    <scope>NUCLEOTIDE SEQUENCE</scope>
    <source>
        <strain evidence="5">4920</strain>
    </source>
</reference>
<feature type="chain" id="PRO_5039675478" evidence="3">
    <location>
        <begin position="26"/>
        <end position="1556"/>
    </location>
</feature>
<feature type="domain" description="SLH" evidence="4">
    <location>
        <begin position="1435"/>
        <end position="1498"/>
    </location>
</feature>
<dbReference type="PROSITE" id="PS51272">
    <property type="entry name" value="SLH"/>
    <property type="match status" value="3"/>
</dbReference>
<evidence type="ECO:0000259" key="4">
    <source>
        <dbReference type="PROSITE" id="PS51272"/>
    </source>
</evidence>
<accession>A0A9D1NHL7</accession>
<evidence type="ECO:0000313" key="5">
    <source>
        <dbReference type="EMBL" id="HIV02598.1"/>
    </source>
</evidence>
<feature type="signal peptide" evidence="3">
    <location>
        <begin position="1"/>
        <end position="25"/>
    </location>
</feature>
<name>A0A9D1NHL7_9FIRM</name>
<dbReference type="PANTHER" id="PTHR43308">
    <property type="entry name" value="OUTER MEMBRANE PROTEIN ALPHA-RELATED"/>
    <property type="match status" value="1"/>
</dbReference>
<feature type="compositionally biased region" description="Gly residues" evidence="2">
    <location>
        <begin position="1342"/>
        <end position="1352"/>
    </location>
</feature>
<protein>
    <submittedName>
        <fullName evidence="5">S-layer homology domain-containing protein</fullName>
    </submittedName>
</protein>
<gene>
    <name evidence="5" type="ORF">IAC74_03420</name>
</gene>
<dbReference type="Proteomes" id="UP000886743">
    <property type="component" value="Unassembled WGS sequence"/>
</dbReference>
<feature type="domain" description="SLH" evidence="4">
    <location>
        <begin position="1499"/>
        <end position="1556"/>
    </location>
</feature>
<feature type="domain" description="SLH" evidence="4">
    <location>
        <begin position="1374"/>
        <end position="1433"/>
    </location>
</feature>
<keyword evidence="3" id="KW-0732">Signal</keyword>
<organism evidence="5 6">
    <name type="scientific">Candidatus Aphodoplasma excrementigallinarum</name>
    <dbReference type="NCBI Taxonomy" id="2840673"/>
    <lineage>
        <taxon>Bacteria</taxon>
        <taxon>Bacillati</taxon>
        <taxon>Bacillota</taxon>
        <taxon>Clostridia</taxon>
        <taxon>Eubacteriales</taxon>
        <taxon>Candidatus Aphodoplasma</taxon>
    </lineage>
</organism>
<evidence type="ECO:0000256" key="2">
    <source>
        <dbReference type="SAM" id="MobiDB-lite"/>
    </source>
</evidence>